<comment type="caution">
    <text evidence="1">The sequence shown here is derived from an EMBL/GenBank/DDBJ whole genome shotgun (WGS) entry which is preliminary data.</text>
</comment>
<dbReference type="Proteomes" id="UP000237000">
    <property type="component" value="Unassembled WGS sequence"/>
</dbReference>
<proteinExistence type="predicted"/>
<dbReference type="EMBL" id="JXTC01000669">
    <property type="protein sequence ID" value="PON41105.1"/>
    <property type="molecule type" value="Genomic_DNA"/>
</dbReference>
<dbReference type="OrthoDB" id="10596226at2759"/>
<accession>A0A2P5AX44</accession>
<evidence type="ECO:0000313" key="1">
    <source>
        <dbReference type="EMBL" id="PON41105.1"/>
    </source>
</evidence>
<sequence length="82" mass="9547">QNPNALHYIAKLETRTKQLWFPPPLSWPRPSGGRSVLTGQVRSEGFRRLCVEELDPFLRIVDLQVFSQSLSFEIRAYSRFLV</sequence>
<evidence type="ECO:0000313" key="2">
    <source>
        <dbReference type="Proteomes" id="UP000237000"/>
    </source>
</evidence>
<name>A0A2P5AX44_TREOI</name>
<keyword evidence="2" id="KW-1185">Reference proteome</keyword>
<protein>
    <submittedName>
        <fullName evidence="1">Uncharacterized protein</fullName>
    </submittedName>
</protein>
<gene>
    <name evidence="1" type="ORF">TorRG33x02_338760</name>
</gene>
<organism evidence="1 2">
    <name type="scientific">Trema orientale</name>
    <name type="common">Charcoal tree</name>
    <name type="synonym">Celtis orientalis</name>
    <dbReference type="NCBI Taxonomy" id="63057"/>
    <lineage>
        <taxon>Eukaryota</taxon>
        <taxon>Viridiplantae</taxon>
        <taxon>Streptophyta</taxon>
        <taxon>Embryophyta</taxon>
        <taxon>Tracheophyta</taxon>
        <taxon>Spermatophyta</taxon>
        <taxon>Magnoliopsida</taxon>
        <taxon>eudicotyledons</taxon>
        <taxon>Gunneridae</taxon>
        <taxon>Pentapetalae</taxon>
        <taxon>rosids</taxon>
        <taxon>fabids</taxon>
        <taxon>Rosales</taxon>
        <taxon>Cannabaceae</taxon>
        <taxon>Trema</taxon>
    </lineage>
</organism>
<reference evidence="2" key="1">
    <citation type="submission" date="2016-06" db="EMBL/GenBank/DDBJ databases">
        <title>Parallel loss of symbiosis genes in relatives of nitrogen-fixing non-legume Parasponia.</title>
        <authorList>
            <person name="Van Velzen R."/>
            <person name="Holmer R."/>
            <person name="Bu F."/>
            <person name="Rutten L."/>
            <person name="Van Zeijl A."/>
            <person name="Liu W."/>
            <person name="Santuari L."/>
            <person name="Cao Q."/>
            <person name="Sharma T."/>
            <person name="Shen D."/>
            <person name="Roswanjaya Y."/>
            <person name="Wardhani T."/>
            <person name="Kalhor M.S."/>
            <person name="Jansen J."/>
            <person name="Van den Hoogen J."/>
            <person name="Gungor B."/>
            <person name="Hartog M."/>
            <person name="Hontelez J."/>
            <person name="Verver J."/>
            <person name="Yang W.-C."/>
            <person name="Schijlen E."/>
            <person name="Repin R."/>
            <person name="Schilthuizen M."/>
            <person name="Schranz E."/>
            <person name="Heidstra R."/>
            <person name="Miyata K."/>
            <person name="Fedorova E."/>
            <person name="Kohlen W."/>
            <person name="Bisseling T."/>
            <person name="Smit S."/>
            <person name="Geurts R."/>
        </authorList>
    </citation>
    <scope>NUCLEOTIDE SEQUENCE [LARGE SCALE GENOMIC DNA]</scope>
    <source>
        <strain evidence="2">cv. RG33-2</strain>
    </source>
</reference>
<dbReference type="InParanoid" id="A0A2P5AX44"/>
<feature type="non-terminal residue" evidence="1">
    <location>
        <position position="1"/>
    </location>
</feature>
<dbReference type="AlphaFoldDB" id="A0A2P5AX44"/>